<keyword evidence="2" id="KW-0812">Transmembrane</keyword>
<evidence type="ECO:0000313" key="3">
    <source>
        <dbReference type="EMBL" id="KQH76527.1"/>
    </source>
</evidence>
<accession>A0A0Q2M9J7</accession>
<comment type="caution">
    <text evidence="3">The sequence shown here is derived from an EMBL/GenBank/DDBJ whole genome shotgun (WGS) entry which is preliminary data.</text>
</comment>
<dbReference type="AlphaFoldDB" id="A0A0Q2M9J7"/>
<dbReference type="EMBL" id="LKTM01000350">
    <property type="protein sequence ID" value="KQH76527.1"/>
    <property type="molecule type" value="Genomic_DNA"/>
</dbReference>
<reference evidence="3 4" key="1">
    <citation type="submission" date="2015-10" db="EMBL/GenBank/DDBJ databases">
        <title>Mycobacterium gordonae draft genome assembly.</title>
        <authorList>
            <person name="Ustinova V."/>
            <person name="Smirnova T."/>
            <person name="Blagodatskikh K."/>
            <person name="Varlamov D."/>
            <person name="Larionova E."/>
            <person name="Chernousova L."/>
        </authorList>
    </citation>
    <scope>NUCLEOTIDE SEQUENCE [LARGE SCALE GENOMIC DNA]</scope>
    <source>
        <strain evidence="3 4">CTRI 14-8773</strain>
    </source>
</reference>
<keyword evidence="2" id="KW-1133">Transmembrane helix</keyword>
<evidence type="ECO:0000256" key="1">
    <source>
        <dbReference type="SAM" id="MobiDB-lite"/>
    </source>
</evidence>
<feature type="region of interest" description="Disordered" evidence="1">
    <location>
        <begin position="42"/>
        <end position="148"/>
    </location>
</feature>
<gene>
    <name evidence="3" type="ORF">AO501_28275</name>
</gene>
<evidence type="ECO:0000256" key="2">
    <source>
        <dbReference type="SAM" id="Phobius"/>
    </source>
</evidence>
<evidence type="ECO:0008006" key="5">
    <source>
        <dbReference type="Google" id="ProtNLM"/>
    </source>
</evidence>
<keyword evidence="2" id="KW-0472">Membrane</keyword>
<evidence type="ECO:0000313" key="4">
    <source>
        <dbReference type="Proteomes" id="UP000051677"/>
    </source>
</evidence>
<dbReference type="Proteomes" id="UP000051677">
    <property type="component" value="Unassembled WGS sequence"/>
</dbReference>
<feature type="transmembrane region" description="Helical" evidence="2">
    <location>
        <begin position="6"/>
        <end position="26"/>
    </location>
</feature>
<name>A0A0Q2M9J7_MYCGO</name>
<proteinExistence type="predicted"/>
<feature type="compositionally biased region" description="Basic residues" evidence="1">
    <location>
        <begin position="114"/>
        <end position="138"/>
    </location>
</feature>
<sequence length="233" mass="25647">MIAQVHWWLAAVSFGLGMVLTFTLMARPARLQMPAWVLAEPKSRPKPEPVMKAPATEAPTSKLPAAKPKPKPGPAKKKAISKAPPRKRRPVSGDAATERIPAVKDPATEQIPVARKRPAKKAPAKKARPKGAPPRRRPVPKDAVTEKIPVSSEAETIVLPLMPYAPYGPGSMRAKLDGSGPEGWTIKGRMDSRLFYGPEDECYEDTEAQVWFQDEESAARAFFTPWRNSTRKN</sequence>
<protein>
    <recommendedName>
        <fullName evidence="5">Exported or membrane protein</fullName>
    </recommendedName>
</protein>
<dbReference type="STRING" id="1778.A9W97_09845"/>
<feature type="compositionally biased region" description="Basic residues" evidence="1">
    <location>
        <begin position="68"/>
        <end position="90"/>
    </location>
</feature>
<organism evidence="3 4">
    <name type="scientific">Mycobacterium gordonae</name>
    <dbReference type="NCBI Taxonomy" id="1778"/>
    <lineage>
        <taxon>Bacteria</taxon>
        <taxon>Bacillati</taxon>
        <taxon>Actinomycetota</taxon>
        <taxon>Actinomycetes</taxon>
        <taxon>Mycobacteriales</taxon>
        <taxon>Mycobacteriaceae</taxon>
        <taxon>Mycobacterium</taxon>
    </lineage>
</organism>